<reference evidence="4" key="1">
    <citation type="journal article" date="2018" name="Nat. Microbiol.">
        <title>Leveraging single-cell genomics to expand the fungal tree of life.</title>
        <authorList>
            <person name="Ahrendt S.R."/>
            <person name="Quandt C.A."/>
            <person name="Ciobanu D."/>
            <person name="Clum A."/>
            <person name="Salamov A."/>
            <person name="Andreopoulos B."/>
            <person name="Cheng J.F."/>
            <person name="Woyke T."/>
            <person name="Pelin A."/>
            <person name="Henrissat B."/>
            <person name="Reynolds N.K."/>
            <person name="Benny G.L."/>
            <person name="Smith M.E."/>
            <person name="James T.Y."/>
            <person name="Grigoriev I.V."/>
        </authorList>
    </citation>
    <scope>NUCLEOTIDE SEQUENCE [LARGE SCALE GENOMIC DNA]</scope>
</reference>
<organism evidence="3 4">
    <name type="scientific">Blyttiomyces helicus</name>
    <dbReference type="NCBI Taxonomy" id="388810"/>
    <lineage>
        <taxon>Eukaryota</taxon>
        <taxon>Fungi</taxon>
        <taxon>Fungi incertae sedis</taxon>
        <taxon>Chytridiomycota</taxon>
        <taxon>Chytridiomycota incertae sedis</taxon>
        <taxon>Chytridiomycetes</taxon>
        <taxon>Chytridiomycetes incertae sedis</taxon>
        <taxon>Blyttiomyces</taxon>
    </lineage>
</organism>
<dbReference type="InterPro" id="IPR018307">
    <property type="entry name" value="ABL9/DENND6_dom"/>
</dbReference>
<dbReference type="InterPro" id="IPR051731">
    <property type="entry name" value="DENND11/AVL9_GEFs"/>
</dbReference>
<dbReference type="PANTHER" id="PTHR31017">
    <property type="entry name" value="LATE SECRETORY PATHWAY PROTEIN AVL9-RELATED"/>
    <property type="match status" value="1"/>
</dbReference>
<evidence type="ECO:0000256" key="1">
    <source>
        <dbReference type="ARBA" id="ARBA00038178"/>
    </source>
</evidence>
<dbReference type="OrthoDB" id="192887at2759"/>
<evidence type="ECO:0000313" key="4">
    <source>
        <dbReference type="Proteomes" id="UP000269721"/>
    </source>
</evidence>
<feature type="non-terminal residue" evidence="3">
    <location>
        <position position="1"/>
    </location>
</feature>
<dbReference type="InterPro" id="IPR037516">
    <property type="entry name" value="Tripartite_DENN"/>
</dbReference>
<feature type="domain" description="UDENN" evidence="2">
    <location>
        <begin position="1"/>
        <end position="120"/>
    </location>
</feature>
<evidence type="ECO:0000313" key="3">
    <source>
        <dbReference type="EMBL" id="RKO93024.1"/>
    </source>
</evidence>
<name>A0A4P9WJS3_9FUNG</name>
<comment type="similarity">
    <text evidence="1">Belongs to the AVL9 family.</text>
</comment>
<accession>A0A4P9WJS3</accession>
<proteinExistence type="inferred from homology"/>
<dbReference type="Pfam" id="PF09794">
    <property type="entry name" value="Avl9"/>
    <property type="match status" value="1"/>
</dbReference>
<dbReference type="PANTHER" id="PTHR31017:SF1">
    <property type="entry name" value="LATE SECRETORY PATHWAY PROTEIN AVL9 HOMOLOG"/>
    <property type="match status" value="1"/>
</dbReference>
<dbReference type="AlphaFoldDB" id="A0A4P9WJS3"/>
<protein>
    <submittedName>
        <fullName evidence="3">AVL9/DENND6 domain-containing protein</fullName>
    </submittedName>
</protein>
<dbReference type="PROSITE" id="PS50211">
    <property type="entry name" value="DENN"/>
    <property type="match status" value="1"/>
</dbReference>
<feature type="non-terminal residue" evidence="3">
    <location>
        <position position="120"/>
    </location>
</feature>
<dbReference type="Proteomes" id="UP000269721">
    <property type="component" value="Unassembled WGS sequence"/>
</dbReference>
<sequence>IDLPDEWSFLPFLCLPDGAHATEEEFIYFHLPPVPQWTEYPQSTLFGLACYLAYLNLAACQRTKELINKTADVTRSTVQKAVVVIATQPILGSVRSKLGLVTQAFFAQKDFSKIEILDVG</sequence>
<keyword evidence="4" id="KW-1185">Reference proteome</keyword>
<dbReference type="GO" id="GO:0005737">
    <property type="term" value="C:cytoplasm"/>
    <property type="evidence" value="ECO:0007669"/>
    <property type="project" value="TreeGrafter"/>
</dbReference>
<gene>
    <name evidence="3" type="ORF">BDK51DRAFT_11670</name>
</gene>
<dbReference type="EMBL" id="KZ994404">
    <property type="protein sequence ID" value="RKO93024.1"/>
    <property type="molecule type" value="Genomic_DNA"/>
</dbReference>
<evidence type="ECO:0000259" key="2">
    <source>
        <dbReference type="PROSITE" id="PS50211"/>
    </source>
</evidence>